<dbReference type="SUPFAM" id="SSF51430">
    <property type="entry name" value="NAD(P)-linked oxidoreductase"/>
    <property type="match status" value="1"/>
</dbReference>
<organism evidence="3 4">
    <name type="scientific">Pseudothioclava arenosa</name>
    <dbReference type="NCBI Taxonomy" id="1795308"/>
    <lineage>
        <taxon>Bacteria</taxon>
        <taxon>Pseudomonadati</taxon>
        <taxon>Pseudomonadota</taxon>
        <taxon>Alphaproteobacteria</taxon>
        <taxon>Rhodobacterales</taxon>
        <taxon>Paracoccaceae</taxon>
        <taxon>Pseudothioclava</taxon>
    </lineage>
</organism>
<dbReference type="AlphaFoldDB" id="A0A2A4CS27"/>
<evidence type="ECO:0000256" key="1">
    <source>
        <dbReference type="ARBA" id="ARBA00023002"/>
    </source>
</evidence>
<gene>
    <name evidence="3" type="ORF">CLN94_02515</name>
</gene>
<dbReference type="OrthoDB" id="9803483at2"/>
<dbReference type="CDD" id="cd19094">
    <property type="entry name" value="AKR_Tas-like"/>
    <property type="match status" value="1"/>
</dbReference>
<dbReference type="InterPro" id="IPR036812">
    <property type="entry name" value="NAD(P)_OxRdtase_dom_sf"/>
</dbReference>
<dbReference type="InterPro" id="IPR023210">
    <property type="entry name" value="NADP_OxRdtase_dom"/>
</dbReference>
<sequence length="347" mass="38391">MRRIELGRTGLEVSEICLGSMTWGTQNTEAEGHAQLDYALDQGVDFIDTAELYPVNPVRLETTGRTEEIIGTWLKARGRRDDVVIATKIVGTGSVAIKGGPPISPERIREAVENSLRRLQTDYIDLYQLHWPNRGSYHFRALWRYDPTTQNTARVQDDMAACLETLDEMVKAGKIRHLGLSNETTWGTSEWLRLAEASKGPRMATIQNEYSLMCRYFDTDLAELCHHEDVTLLAYSPLAAGILSGKYSGDTTPEGSRRAIVADLGGRSSPRAFDIADVYVGVAREAGLDPVTMAIRWVMERPGSIIPIIGGTSVAQIAAAIDAARITLPKEVHDAIKQIHRDLPMPF</sequence>
<proteinExistence type="predicted"/>
<dbReference type="RefSeq" id="WP_096430820.1">
    <property type="nucleotide sequence ID" value="NZ_NTJD01000002.1"/>
</dbReference>
<dbReference type="GO" id="GO:0016491">
    <property type="term" value="F:oxidoreductase activity"/>
    <property type="evidence" value="ECO:0007669"/>
    <property type="project" value="UniProtKB-KW"/>
</dbReference>
<dbReference type="InterPro" id="IPR050523">
    <property type="entry name" value="AKR_Detox_Biosynth"/>
</dbReference>
<protein>
    <submittedName>
        <fullName evidence="3">Aldo/keto reductase</fullName>
    </submittedName>
</protein>
<feature type="domain" description="NADP-dependent oxidoreductase" evidence="2">
    <location>
        <begin position="15"/>
        <end position="339"/>
    </location>
</feature>
<dbReference type="EMBL" id="NTJD01000002">
    <property type="protein sequence ID" value="PCD77405.1"/>
    <property type="molecule type" value="Genomic_DNA"/>
</dbReference>
<dbReference type="PANTHER" id="PTHR43364">
    <property type="entry name" value="NADH-SPECIFIC METHYLGLYOXAL REDUCTASE-RELATED"/>
    <property type="match status" value="1"/>
</dbReference>
<name>A0A2A4CS27_9RHOB</name>
<dbReference type="PANTHER" id="PTHR43364:SF4">
    <property type="entry name" value="NAD(P)-LINKED OXIDOREDUCTASE SUPERFAMILY PROTEIN"/>
    <property type="match status" value="1"/>
</dbReference>
<reference evidence="3 4" key="1">
    <citation type="submission" date="2017-09" db="EMBL/GenBank/DDBJ databases">
        <title>A multilocus sequence analysis scheme for characterization of bacteria in the genus Thioclava.</title>
        <authorList>
            <person name="Liu Y."/>
            <person name="Shao Z."/>
        </authorList>
    </citation>
    <scope>NUCLEOTIDE SEQUENCE [LARGE SCALE GENOMIC DNA]</scope>
    <source>
        <strain evidence="3 4">CAU 1312</strain>
    </source>
</reference>
<dbReference type="Pfam" id="PF00248">
    <property type="entry name" value="Aldo_ket_red"/>
    <property type="match status" value="1"/>
</dbReference>
<evidence type="ECO:0000313" key="3">
    <source>
        <dbReference type="EMBL" id="PCD77405.1"/>
    </source>
</evidence>
<dbReference type="Proteomes" id="UP000243507">
    <property type="component" value="Unassembled WGS sequence"/>
</dbReference>
<evidence type="ECO:0000313" key="4">
    <source>
        <dbReference type="Proteomes" id="UP000243507"/>
    </source>
</evidence>
<dbReference type="Gene3D" id="3.20.20.100">
    <property type="entry name" value="NADP-dependent oxidoreductase domain"/>
    <property type="match status" value="1"/>
</dbReference>
<evidence type="ECO:0000259" key="2">
    <source>
        <dbReference type="Pfam" id="PF00248"/>
    </source>
</evidence>
<accession>A0A2A4CS27</accession>
<keyword evidence="1" id="KW-0560">Oxidoreductase</keyword>
<keyword evidence="4" id="KW-1185">Reference proteome</keyword>
<comment type="caution">
    <text evidence="3">The sequence shown here is derived from an EMBL/GenBank/DDBJ whole genome shotgun (WGS) entry which is preliminary data.</text>
</comment>